<name>A0AAN7Z935_9PEZI</name>
<organism evidence="6 7">
    <name type="scientific">Xylaria bambusicola</name>
    <dbReference type="NCBI Taxonomy" id="326684"/>
    <lineage>
        <taxon>Eukaryota</taxon>
        <taxon>Fungi</taxon>
        <taxon>Dikarya</taxon>
        <taxon>Ascomycota</taxon>
        <taxon>Pezizomycotina</taxon>
        <taxon>Sordariomycetes</taxon>
        <taxon>Xylariomycetidae</taxon>
        <taxon>Xylariales</taxon>
        <taxon>Xylariaceae</taxon>
        <taxon>Xylaria</taxon>
    </lineage>
</organism>
<dbReference type="InterPro" id="IPR002938">
    <property type="entry name" value="FAD-bd"/>
</dbReference>
<comment type="pathway">
    <text evidence="1">Secondary metabolite biosynthesis.</text>
</comment>
<keyword evidence="2" id="KW-0285">Flavoprotein</keyword>
<feature type="domain" description="FAD-binding" evidence="5">
    <location>
        <begin position="4"/>
        <end position="365"/>
    </location>
</feature>
<gene>
    <name evidence="6" type="ORF">RRF57_005121</name>
</gene>
<dbReference type="GO" id="GO:0008688">
    <property type="term" value="F:3-(3-hydroxyphenyl)propionate hydroxylase activity"/>
    <property type="evidence" value="ECO:0007669"/>
    <property type="project" value="TreeGrafter"/>
</dbReference>
<evidence type="ECO:0000313" key="7">
    <source>
        <dbReference type="Proteomes" id="UP001305414"/>
    </source>
</evidence>
<dbReference type="Gene3D" id="3.50.50.60">
    <property type="entry name" value="FAD/NAD(P)-binding domain"/>
    <property type="match status" value="2"/>
</dbReference>
<evidence type="ECO:0000256" key="4">
    <source>
        <dbReference type="ARBA" id="ARBA00023002"/>
    </source>
</evidence>
<comment type="caution">
    <text evidence="6">The sequence shown here is derived from an EMBL/GenBank/DDBJ whole genome shotgun (WGS) entry which is preliminary data.</text>
</comment>
<accession>A0AAN7Z935</accession>
<evidence type="ECO:0000259" key="5">
    <source>
        <dbReference type="Pfam" id="PF01494"/>
    </source>
</evidence>
<dbReference type="Pfam" id="PF01494">
    <property type="entry name" value="FAD_binding_3"/>
    <property type="match status" value="1"/>
</dbReference>
<dbReference type="GO" id="GO:0071949">
    <property type="term" value="F:FAD binding"/>
    <property type="evidence" value="ECO:0007669"/>
    <property type="project" value="InterPro"/>
</dbReference>
<dbReference type="PANTHER" id="PTHR43476">
    <property type="entry name" value="3-(3-HYDROXY-PHENYL)PROPIONATE/3-HYDROXYCINNAMIC ACID HYDROXYLASE"/>
    <property type="match status" value="1"/>
</dbReference>
<keyword evidence="3" id="KW-0274">FAD</keyword>
<dbReference type="EMBL" id="JAWHQM010000011">
    <property type="protein sequence ID" value="KAK5629406.1"/>
    <property type="molecule type" value="Genomic_DNA"/>
</dbReference>
<sequence>MDITEVIIVGAGPAGLALAISLSKLKVKSIILEKELEIVDDPRGITITNDAVRICWDLGLGGDMEKISQELPHFNFHQSSFVNPPFFQSEAFPDTFSQALPKAMFHIQPKLEFSMRNELAGSQYCELRCGCTVTGRKQDGAEIIVDYTDTKGQPRNIRGSWLIGADGKRGIIRKHFLEPSAGIQQVEGIYKYDGTWVAANLKITPPTPKTHPRFPLWKLGYTPEQVYDLFWPIGFHFGSPPGKPFAAGRFGPNEARLWRHELAQNDWNDNMDSEELLWEHLMPMLTRKYDENGRPFSSGETTFPRDCIEVRRCRPFHFTHKVVNKWFDDRTILIGDAAHVFPPFGGQGIASGFRDAQQLAWRLMLLQQLPNVTRSVRDKVLQAWAHERAYSVEVAANFTKFNGQLCNYGDTWAFWLMRNIEWAIRLIPFFSNMPDPLSRTEARGFTTVNGGFFSSRYSGGGRLPQVYLSSQGSEPELSDLILQPRDTAMTLLAIAADDPATAEIEAIKALDEAQIGQAVISRDSIRVVTQKPYTSGPDGLDVYYPTPVEQLSNAGVFIRPRYKSSNLFSRFSPYTRFVILRADFFIFGLATNYQELVGCITDLKQRLHDEIS</sequence>
<proteinExistence type="predicted"/>
<dbReference type="PRINTS" id="PR00420">
    <property type="entry name" value="RNGMNOXGNASE"/>
</dbReference>
<dbReference type="PANTHER" id="PTHR43476:SF3">
    <property type="entry name" value="FAD-BINDING MONOOXYGENASE"/>
    <property type="match status" value="1"/>
</dbReference>
<dbReference type="AlphaFoldDB" id="A0AAN7Z935"/>
<reference evidence="6 7" key="1">
    <citation type="submission" date="2023-10" db="EMBL/GenBank/DDBJ databases">
        <title>Draft genome sequence of Xylaria bambusicola isolate GMP-LS, the root and basal stem rot pathogen of sugarcane in Indonesia.</title>
        <authorList>
            <person name="Selvaraj P."/>
            <person name="Muralishankar V."/>
            <person name="Muruganantham S."/>
            <person name="Sp S."/>
            <person name="Haryani S."/>
            <person name="Lau K.J.X."/>
            <person name="Naqvi N.I."/>
        </authorList>
    </citation>
    <scope>NUCLEOTIDE SEQUENCE [LARGE SCALE GENOMIC DNA]</scope>
    <source>
        <strain evidence="6">GMP-LS</strain>
    </source>
</reference>
<keyword evidence="4" id="KW-0560">Oxidoreductase</keyword>
<dbReference type="InterPro" id="IPR050631">
    <property type="entry name" value="PheA/TfdB_FAD_monoxygenase"/>
</dbReference>
<dbReference type="GO" id="GO:0019622">
    <property type="term" value="P:3-(3-hydroxy)phenylpropionate catabolic process"/>
    <property type="evidence" value="ECO:0007669"/>
    <property type="project" value="TreeGrafter"/>
</dbReference>
<evidence type="ECO:0000256" key="2">
    <source>
        <dbReference type="ARBA" id="ARBA00022630"/>
    </source>
</evidence>
<evidence type="ECO:0000256" key="3">
    <source>
        <dbReference type="ARBA" id="ARBA00022827"/>
    </source>
</evidence>
<protein>
    <recommendedName>
        <fullName evidence="5">FAD-binding domain-containing protein</fullName>
    </recommendedName>
</protein>
<dbReference type="SUPFAM" id="SSF51905">
    <property type="entry name" value="FAD/NAD(P)-binding domain"/>
    <property type="match status" value="1"/>
</dbReference>
<keyword evidence="7" id="KW-1185">Reference proteome</keyword>
<dbReference type="InterPro" id="IPR036188">
    <property type="entry name" value="FAD/NAD-bd_sf"/>
</dbReference>
<evidence type="ECO:0000256" key="1">
    <source>
        <dbReference type="ARBA" id="ARBA00005179"/>
    </source>
</evidence>
<evidence type="ECO:0000313" key="6">
    <source>
        <dbReference type="EMBL" id="KAK5629406.1"/>
    </source>
</evidence>
<dbReference type="Proteomes" id="UP001305414">
    <property type="component" value="Unassembled WGS sequence"/>
</dbReference>